<dbReference type="InterPro" id="IPR050259">
    <property type="entry name" value="SDR"/>
</dbReference>
<sequence length="245" mass="26008">MQGHISLVTGAASGIGLATARQMSRRGDAVILADINAKVGEAEAKAIRDAGGDAMFVELDVAKRDSWTNAYALAEKAFGPVDILVNNAGIIRDRSLLKMTDEEWNLVIDVCLRGAWLGSQMVFPGMKAKNWGRIVNISSSAHRGGFGQANYSSAKAGIVGLTRTLAIEGAKNKIVVNAVAPHNVNTPILETVPEVDKAAWLAKSRFGRFAEPEEVAEVICFLASEQNTFVSGQLIEADGADLLGT</sequence>
<dbReference type="OrthoDB" id="9803333at2"/>
<dbReference type="PROSITE" id="PS00061">
    <property type="entry name" value="ADH_SHORT"/>
    <property type="match status" value="1"/>
</dbReference>
<evidence type="ECO:0000256" key="2">
    <source>
        <dbReference type="ARBA" id="ARBA00023002"/>
    </source>
</evidence>
<dbReference type="FunFam" id="3.40.50.720:FF:000173">
    <property type="entry name" value="3-oxoacyl-[acyl-carrier protein] reductase"/>
    <property type="match status" value="1"/>
</dbReference>
<proteinExistence type="inferred from homology"/>
<comment type="caution">
    <text evidence="4">The sequence shown here is derived from an EMBL/GenBank/DDBJ whole genome shotgun (WGS) entry which is preliminary data.</text>
</comment>
<organism evidence="4 5">
    <name type="scientific">Rhizobium loti</name>
    <name type="common">Mesorhizobium loti</name>
    <dbReference type="NCBI Taxonomy" id="381"/>
    <lineage>
        <taxon>Bacteria</taxon>
        <taxon>Pseudomonadati</taxon>
        <taxon>Pseudomonadota</taxon>
        <taxon>Alphaproteobacteria</taxon>
        <taxon>Hyphomicrobiales</taxon>
        <taxon>Phyllobacteriaceae</taxon>
        <taxon>Mesorhizobium</taxon>
    </lineage>
</organism>
<evidence type="ECO:0000313" key="4">
    <source>
        <dbReference type="EMBL" id="KUM27014.1"/>
    </source>
</evidence>
<evidence type="ECO:0000313" key="5">
    <source>
        <dbReference type="Proteomes" id="UP000053176"/>
    </source>
</evidence>
<dbReference type="InterPro" id="IPR020904">
    <property type="entry name" value="Sc_DH/Rdtase_CS"/>
</dbReference>
<dbReference type="SUPFAM" id="SSF51735">
    <property type="entry name" value="NAD(P)-binding Rossmann-fold domains"/>
    <property type="match status" value="1"/>
</dbReference>
<dbReference type="GO" id="GO:0032787">
    <property type="term" value="P:monocarboxylic acid metabolic process"/>
    <property type="evidence" value="ECO:0007669"/>
    <property type="project" value="UniProtKB-ARBA"/>
</dbReference>
<dbReference type="InterPro" id="IPR002347">
    <property type="entry name" value="SDR_fam"/>
</dbReference>
<dbReference type="PANTHER" id="PTHR42879:SF2">
    <property type="entry name" value="3-OXOACYL-[ACYL-CARRIER-PROTEIN] REDUCTASE FABG"/>
    <property type="match status" value="1"/>
</dbReference>
<dbReference type="Pfam" id="PF13561">
    <property type="entry name" value="adh_short_C2"/>
    <property type="match status" value="1"/>
</dbReference>
<comment type="similarity">
    <text evidence="1">Belongs to the short-chain dehydrogenases/reductases (SDR) family.</text>
</comment>
<dbReference type="InterPro" id="IPR036291">
    <property type="entry name" value="NAD(P)-bd_dom_sf"/>
</dbReference>
<dbReference type="Proteomes" id="UP000053176">
    <property type="component" value="Unassembled WGS sequence"/>
</dbReference>
<dbReference type="InterPro" id="IPR057326">
    <property type="entry name" value="KR_dom"/>
</dbReference>
<name>A0A101KUF7_RHILI</name>
<feature type="domain" description="Ketoreductase" evidence="3">
    <location>
        <begin position="4"/>
        <end position="182"/>
    </location>
</feature>
<dbReference type="PRINTS" id="PR00080">
    <property type="entry name" value="SDRFAMILY"/>
</dbReference>
<accession>A0A101KUF7</accession>
<dbReference type="SMART" id="SM00822">
    <property type="entry name" value="PKS_KR"/>
    <property type="match status" value="1"/>
</dbReference>
<dbReference type="AlphaFoldDB" id="A0A101KUF7"/>
<gene>
    <name evidence="4" type="ORF">AU467_18830</name>
</gene>
<reference evidence="4 5" key="1">
    <citation type="submission" date="2015-12" db="EMBL/GenBank/DDBJ databases">
        <title>Draft genome sequence of Mesorhizobium sp. UFLA 01-765, a multitolerant efficient symbiont and plant-growth promoting strain isolated from Zn-mining soil using Leucaena leucocephala as a trap plant.</title>
        <authorList>
            <person name="Rangel W.M."/>
            <person name="Thijs S."/>
            <person name="Longatti S.M."/>
            <person name="Moreira F.M."/>
            <person name="Weyens N."/>
            <person name="Vangronsveld J."/>
            <person name="Van Hamme J.D."/>
            <person name="Bottos E.M."/>
            <person name="Rineau F."/>
        </authorList>
    </citation>
    <scope>NUCLEOTIDE SEQUENCE [LARGE SCALE GENOMIC DNA]</scope>
    <source>
        <strain evidence="4 5">UFLA 01-765</strain>
    </source>
</reference>
<dbReference type="PRINTS" id="PR00081">
    <property type="entry name" value="GDHRDH"/>
</dbReference>
<dbReference type="Gene3D" id="3.40.50.720">
    <property type="entry name" value="NAD(P)-binding Rossmann-like Domain"/>
    <property type="match status" value="1"/>
</dbReference>
<dbReference type="EMBL" id="LPWA01000100">
    <property type="protein sequence ID" value="KUM27014.1"/>
    <property type="molecule type" value="Genomic_DNA"/>
</dbReference>
<evidence type="ECO:0000259" key="3">
    <source>
        <dbReference type="SMART" id="SM00822"/>
    </source>
</evidence>
<keyword evidence="2" id="KW-0560">Oxidoreductase</keyword>
<dbReference type="PANTHER" id="PTHR42879">
    <property type="entry name" value="3-OXOACYL-(ACYL-CARRIER-PROTEIN) REDUCTASE"/>
    <property type="match status" value="1"/>
</dbReference>
<protein>
    <recommendedName>
        <fullName evidence="3">Ketoreductase domain-containing protein</fullName>
    </recommendedName>
</protein>
<evidence type="ECO:0000256" key="1">
    <source>
        <dbReference type="ARBA" id="ARBA00006484"/>
    </source>
</evidence>
<dbReference type="GO" id="GO:0016491">
    <property type="term" value="F:oxidoreductase activity"/>
    <property type="evidence" value="ECO:0007669"/>
    <property type="project" value="UniProtKB-KW"/>
</dbReference>